<dbReference type="Proteomes" id="UP001174934">
    <property type="component" value="Unassembled WGS sequence"/>
</dbReference>
<evidence type="ECO:0000313" key="4">
    <source>
        <dbReference type="Proteomes" id="UP001174934"/>
    </source>
</evidence>
<keyword evidence="2" id="KW-1133">Transmembrane helix</keyword>
<gene>
    <name evidence="3" type="ORF">B0T17DRAFT_589815</name>
</gene>
<feature type="transmembrane region" description="Helical" evidence="2">
    <location>
        <begin position="17"/>
        <end position="37"/>
    </location>
</feature>
<evidence type="ECO:0000256" key="1">
    <source>
        <dbReference type="SAM" id="MobiDB-lite"/>
    </source>
</evidence>
<evidence type="ECO:0000256" key="2">
    <source>
        <dbReference type="SAM" id="Phobius"/>
    </source>
</evidence>
<keyword evidence="2" id="KW-0812">Transmembrane</keyword>
<evidence type="ECO:0000313" key="3">
    <source>
        <dbReference type="EMBL" id="KAK0630234.1"/>
    </source>
</evidence>
<dbReference type="AlphaFoldDB" id="A0AA39XAA7"/>
<protein>
    <submittedName>
        <fullName evidence="3">Uncharacterized protein</fullName>
    </submittedName>
</protein>
<sequence length="903" mass="102513">MPALSTAPHDPKGDPPVLSIVLCSTVAVFVLIGICVARRNSPLMVIQESVHGRVRGAMSALGVGNEILQSIPVVRYGQVLLAEAGQGSEQTSDHTTTDAWKLRMPRSHDSLPRRQCRWKDDMQQTASHARGKKALKRFRLVYRPYRPMTYTGDAELGGTAHKNDDNNEKNSQPDDNKGQMVKDRGTYKYLNQFHLESSKFDDVAVYLSPTNSVPRRLVVQASGRVLANVNELRTGDWIRTNVRGNVPKVLSMAEWALTPFRQHGILAKINGSIRLLIVAIPLQMMLAIPGLNEWEDEEVKDTYTDYPGFHWNWPKYAVNPLDMAPGSEIQSNALLDVRRRAECPRKLVVKDGDRWVEMEVDGDKRIDLKYVFISYQWDRFKEEDKGQKKQIDRMAEVITERQGCSAYWRDERTAFQEDGDEKDYDIYTMCDVIRGSSCVAVMLKEDTAEERKGWGSRMWTLQEGLLAPRENILFCHEAVDGQLVSKPLHKVEMTSTVWARTDFNNRASEDATRLLAEHYSGLLTLSRLELLSVTIAALGGKRKTEKTKSDLAYAVMGMMRYRVNRNDGNTVFQNLARLSLGNDSDQLVERMLCLLPREQWEASEGGVKIKKPVFNTLTVADEYETHLHHITPLCQVVGVAYEDETVMLDNCRAIHIRWKDFPRATVQRDYGFKKLFAALFLAAGFWWLGFGVQMVIYYIPFWSDFISNVKVSLIAWLAAGFIFVGLLLSVASPFSVRRLFGGTVLKSSPSLVAFEGFMPREELEKMVFGNDTGRLTYAPSATPLMRDHRNKKERSGVEPEWIKDQNNSALPSLRQGHHIFTLVDMGELSVTIFTAERPPTVALLCGREGGMLRAVLCSWRFETDTLYKETVVRMPSRVYEAAAAKGWLKMSLKTQNEARRMRK</sequence>
<organism evidence="3 4">
    <name type="scientific">Bombardia bombarda</name>
    <dbReference type="NCBI Taxonomy" id="252184"/>
    <lineage>
        <taxon>Eukaryota</taxon>
        <taxon>Fungi</taxon>
        <taxon>Dikarya</taxon>
        <taxon>Ascomycota</taxon>
        <taxon>Pezizomycotina</taxon>
        <taxon>Sordariomycetes</taxon>
        <taxon>Sordariomycetidae</taxon>
        <taxon>Sordariales</taxon>
        <taxon>Lasiosphaeriaceae</taxon>
        <taxon>Bombardia</taxon>
    </lineage>
</organism>
<accession>A0AA39XAA7</accession>
<comment type="caution">
    <text evidence="3">The sequence shown here is derived from an EMBL/GenBank/DDBJ whole genome shotgun (WGS) entry which is preliminary data.</text>
</comment>
<feature type="transmembrane region" description="Helical" evidence="2">
    <location>
        <begin position="675"/>
        <end position="699"/>
    </location>
</feature>
<keyword evidence="2" id="KW-0472">Membrane</keyword>
<name>A0AA39XAA7_9PEZI</name>
<keyword evidence="4" id="KW-1185">Reference proteome</keyword>
<reference evidence="3" key="1">
    <citation type="submission" date="2023-06" db="EMBL/GenBank/DDBJ databases">
        <title>Genome-scale phylogeny and comparative genomics of the fungal order Sordariales.</title>
        <authorList>
            <consortium name="Lawrence Berkeley National Laboratory"/>
            <person name="Hensen N."/>
            <person name="Bonometti L."/>
            <person name="Westerberg I."/>
            <person name="Brannstrom I.O."/>
            <person name="Guillou S."/>
            <person name="Cros-Aarteil S."/>
            <person name="Calhoun S."/>
            <person name="Haridas S."/>
            <person name="Kuo A."/>
            <person name="Mondo S."/>
            <person name="Pangilinan J."/>
            <person name="Riley R."/>
            <person name="LaButti K."/>
            <person name="Andreopoulos B."/>
            <person name="Lipzen A."/>
            <person name="Chen C."/>
            <person name="Yanf M."/>
            <person name="Daum C."/>
            <person name="Ng V."/>
            <person name="Clum A."/>
            <person name="Steindorff A."/>
            <person name="Ohm R."/>
            <person name="Martin F."/>
            <person name="Silar P."/>
            <person name="Natvig D."/>
            <person name="Lalanne C."/>
            <person name="Gautier V."/>
            <person name="Ament-velasquez S.L."/>
            <person name="Kruys A."/>
            <person name="Hutchinson M.I."/>
            <person name="Powell A.J."/>
            <person name="Barry K."/>
            <person name="Miller A.N."/>
            <person name="Grigoriev I.V."/>
            <person name="Debuchy R."/>
            <person name="Gladieux P."/>
            <person name="Thoren M.H."/>
            <person name="Johannesson H."/>
        </authorList>
    </citation>
    <scope>NUCLEOTIDE SEQUENCE</scope>
    <source>
        <strain evidence="3">SMH3391-2</strain>
    </source>
</reference>
<proteinExistence type="predicted"/>
<dbReference type="EMBL" id="JAULSR010000002">
    <property type="protein sequence ID" value="KAK0630234.1"/>
    <property type="molecule type" value="Genomic_DNA"/>
</dbReference>
<feature type="compositionally biased region" description="Basic and acidic residues" evidence="1">
    <location>
        <begin position="161"/>
        <end position="181"/>
    </location>
</feature>
<feature type="transmembrane region" description="Helical" evidence="2">
    <location>
        <begin position="711"/>
        <end position="731"/>
    </location>
</feature>
<feature type="region of interest" description="Disordered" evidence="1">
    <location>
        <begin position="152"/>
        <end position="181"/>
    </location>
</feature>